<protein>
    <recommendedName>
        <fullName evidence="4">VCBS repeat-containing protein</fullName>
    </recommendedName>
</protein>
<gene>
    <name evidence="2" type="ORF">GCM10009105_04730</name>
</gene>
<sequence>MAGLYKRTRGINGDGQPDLSVANDGGNTVSTLLNTAAPGAATLSFAAQQTFATPGQSTAALITPYPALPINMTGTRIHGIRLSKVMSQSACFPREPR</sequence>
<reference evidence="2 3" key="1">
    <citation type="journal article" date="2019" name="Int. J. Syst. Evol. Microbiol.">
        <title>The Global Catalogue of Microorganisms (GCM) 10K type strain sequencing project: providing services to taxonomists for standard genome sequencing and annotation.</title>
        <authorList>
            <consortium name="The Broad Institute Genomics Platform"/>
            <consortium name="The Broad Institute Genome Sequencing Center for Infectious Disease"/>
            <person name="Wu L."/>
            <person name="Ma J."/>
        </authorList>
    </citation>
    <scope>NUCLEOTIDE SEQUENCE [LARGE SCALE GENOMIC DNA]</scope>
    <source>
        <strain evidence="2 3">JCM 15421</strain>
    </source>
</reference>
<comment type="caution">
    <text evidence="2">The sequence shown here is derived from an EMBL/GenBank/DDBJ whole genome shotgun (WGS) entry which is preliminary data.</text>
</comment>
<name>A0ABN1ICF5_9GAMM</name>
<evidence type="ECO:0000313" key="2">
    <source>
        <dbReference type="EMBL" id="GAA0706571.1"/>
    </source>
</evidence>
<accession>A0ABN1ICF5</accession>
<evidence type="ECO:0000256" key="1">
    <source>
        <dbReference type="SAM" id="MobiDB-lite"/>
    </source>
</evidence>
<feature type="region of interest" description="Disordered" evidence="1">
    <location>
        <begin position="1"/>
        <end position="26"/>
    </location>
</feature>
<dbReference type="Proteomes" id="UP001501523">
    <property type="component" value="Unassembled WGS sequence"/>
</dbReference>
<evidence type="ECO:0008006" key="4">
    <source>
        <dbReference type="Google" id="ProtNLM"/>
    </source>
</evidence>
<dbReference type="EMBL" id="BAAAEU010000002">
    <property type="protein sequence ID" value="GAA0706571.1"/>
    <property type="molecule type" value="Genomic_DNA"/>
</dbReference>
<organism evidence="2 3">
    <name type="scientific">Dokdonella soli</name>
    <dbReference type="NCBI Taxonomy" id="529810"/>
    <lineage>
        <taxon>Bacteria</taxon>
        <taxon>Pseudomonadati</taxon>
        <taxon>Pseudomonadota</taxon>
        <taxon>Gammaproteobacteria</taxon>
        <taxon>Lysobacterales</taxon>
        <taxon>Rhodanobacteraceae</taxon>
        <taxon>Dokdonella</taxon>
    </lineage>
</organism>
<proteinExistence type="predicted"/>
<keyword evidence="3" id="KW-1185">Reference proteome</keyword>
<evidence type="ECO:0000313" key="3">
    <source>
        <dbReference type="Proteomes" id="UP001501523"/>
    </source>
</evidence>